<evidence type="ECO:0000313" key="1">
    <source>
        <dbReference type="EMBL" id="EGU54256.1"/>
    </source>
</evidence>
<protein>
    <recommendedName>
        <fullName evidence="3">Transposase</fullName>
    </recommendedName>
</protein>
<organism evidence="1 2">
    <name type="scientific">Vibrio tubiashii ATCC 19109</name>
    <dbReference type="NCBI Taxonomy" id="1051646"/>
    <lineage>
        <taxon>Bacteria</taxon>
        <taxon>Pseudomonadati</taxon>
        <taxon>Pseudomonadota</taxon>
        <taxon>Gammaproteobacteria</taxon>
        <taxon>Vibrionales</taxon>
        <taxon>Vibrionaceae</taxon>
        <taxon>Vibrio</taxon>
        <taxon>Vibrio oreintalis group</taxon>
    </lineage>
</organism>
<gene>
    <name evidence="1" type="ORF">VITU9109_12228</name>
</gene>
<evidence type="ECO:0008006" key="3">
    <source>
        <dbReference type="Google" id="ProtNLM"/>
    </source>
</evidence>
<reference evidence="1 2" key="1">
    <citation type="journal article" date="2012" name="Int. J. Syst. Evol. Microbiol.">
        <title>Vibrio caribbeanicus sp. nov., isolated from the marine sponge Scleritoderma cyanea.</title>
        <authorList>
            <person name="Hoffmann M."/>
            <person name="Monday S.R."/>
            <person name="Allard M.W."/>
            <person name="Strain E.A."/>
            <person name="Whittaker P."/>
            <person name="Naum M."/>
            <person name="McCarthy P.J."/>
            <person name="Lopez J.V."/>
            <person name="Fischer M."/>
            <person name="Brown E.W."/>
        </authorList>
    </citation>
    <scope>NUCLEOTIDE SEQUENCE [LARGE SCALE GENOMIC DNA]</scope>
    <source>
        <strain evidence="1 2">ATCC 19109</strain>
    </source>
</reference>
<proteinExistence type="predicted"/>
<accession>A0ABP2LJT4</accession>
<evidence type="ECO:0000313" key="2">
    <source>
        <dbReference type="Proteomes" id="UP000003836"/>
    </source>
</evidence>
<sequence>MGAISNFGALRLTFLGKKANFVQVMAQIRIISLV</sequence>
<comment type="caution">
    <text evidence="1">The sequence shown here is derived from an EMBL/GenBank/DDBJ whole genome shotgun (WGS) entry which is preliminary data.</text>
</comment>
<dbReference type="Proteomes" id="UP000003836">
    <property type="component" value="Unassembled WGS sequence"/>
</dbReference>
<dbReference type="EMBL" id="AFWI01000156">
    <property type="protein sequence ID" value="EGU54256.1"/>
    <property type="molecule type" value="Genomic_DNA"/>
</dbReference>
<keyword evidence="2" id="KW-1185">Reference proteome</keyword>
<name>A0ABP2LJT4_9VIBR</name>